<keyword evidence="6 8" id="KW-0472">Membrane</keyword>
<dbReference type="InterPro" id="IPR048528">
    <property type="entry name" value="Lamp2-like_luminal"/>
</dbReference>
<reference evidence="12" key="1">
    <citation type="submission" date="2022-01" db="EMBL/GenBank/DDBJ databases">
        <authorList>
            <person name="Braso-Vives M."/>
        </authorList>
    </citation>
    <scope>NUCLEOTIDE SEQUENCE</scope>
</reference>
<keyword evidence="8" id="KW-1015">Disulfide bond</keyword>
<name>A0A8K0EAU9_BRALA</name>
<evidence type="ECO:0000259" key="11">
    <source>
        <dbReference type="Pfam" id="PF01299"/>
    </source>
</evidence>
<evidence type="ECO:0000256" key="2">
    <source>
        <dbReference type="ARBA" id="ARBA00022692"/>
    </source>
</evidence>
<dbReference type="Gene3D" id="2.40.160.110">
    <property type="match status" value="3"/>
</dbReference>
<dbReference type="GO" id="GO:0072594">
    <property type="term" value="P:establishment of protein localization to organelle"/>
    <property type="evidence" value="ECO:0007669"/>
    <property type="project" value="TreeGrafter"/>
</dbReference>
<keyword evidence="5 9" id="KW-1133">Transmembrane helix</keyword>
<dbReference type="GO" id="GO:0005886">
    <property type="term" value="C:plasma membrane"/>
    <property type="evidence" value="ECO:0007669"/>
    <property type="project" value="TreeGrafter"/>
</dbReference>
<dbReference type="Pfam" id="PF01299">
    <property type="entry name" value="Lamp2-like_luminal"/>
    <property type="match status" value="3"/>
</dbReference>
<evidence type="ECO:0000256" key="3">
    <source>
        <dbReference type="ARBA" id="ARBA00022729"/>
    </source>
</evidence>
<dbReference type="GO" id="GO:0031902">
    <property type="term" value="C:late endosome membrane"/>
    <property type="evidence" value="ECO:0007669"/>
    <property type="project" value="TreeGrafter"/>
</dbReference>
<evidence type="ECO:0000313" key="12">
    <source>
        <dbReference type="EMBL" id="CAH1246353.1"/>
    </source>
</evidence>
<evidence type="ECO:0000256" key="8">
    <source>
        <dbReference type="PROSITE-ProRule" id="PRU00740"/>
    </source>
</evidence>
<evidence type="ECO:0000256" key="5">
    <source>
        <dbReference type="ARBA" id="ARBA00022989"/>
    </source>
</evidence>
<keyword evidence="4" id="KW-0967">Endosome</keyword>
<dbReference type="Proteomes" id="UP000838412">
    <property type="component" value="Chromosome 15"/>
</dbReference>
<evidence type="ECO:0000256" key="1">
    <source>
        <dbReference type="ARBA" id="ARBA00004530"/>
    </source>
</evidence>
<keyword evidence="2 8" id="KW-0812">Transmembrane</keyword>
<keyword evidence="3 10" id="KW-0732">Signal</keyword>
<dbReference type="GO" id="GO:0005765">
    <property type="term" value="C:lysosomal membrane"/>
    <property type="evidence" value="ECO:0007669"/>
    <property type="project" value="UniProtKB-SubCell"/>
</dbReference>
<sequence length="709" mass="76514">MCPKMLLIPTILAVLFASSVRASVGLTADEPAPPEGHFVLTKKPLIGKPEPCLLLNIAAMFNVGYTKTDNTTAIVSFALPTNSTVTGDCSHLTDERHAHLNLAFGDAEDLGLDGTFGLELTFERNVIFTHFSLSGATLYYKLVPDMFPDAKDANTTASATISNEQYFYTSSNAFSPHSYRCHKPQTLEFTFSKPDRPKSSLTMHSVQVQPFYVPSSGKFSPPETCPDDITTTPGPVPHTTPITPLIPVGHFALNDTKGNACFLLSVGAEFHVEYELKDNTTRNATYVLPRNSTVGGACSDSKATMALSFFKGFNLTVTFKTKGSNSFELVSASVGYVRDPKHFPNATSPGAAVNEVQQESMFETDLGKSYLCKSLQYFDVGSTVRLTVSELQVQPFAVKSMNFSEASECAQDLPSTMMPIQNATTIPAFNTTAATMSPIGNVTTILPSNDTTVVPIRNATTVQPSNTTSTMVPIENATTIITTPKPTGPPKEPPQGHFEVKDTKGNVCLLANMSVQFKVNYTKTDKKIHTATFDLPKTAKATGFCTSDNSSLTLNFHDGAFSVTFDFLKDKDVKGKTVGRFNMSTIVISYTELPSIFAGTKSPDARRQVSNNTMSMFSANGDKSYKCTADVDITVTKDVSIVVSHVQLQPFGVKSGKFSSAEDCSEDSGSNTVPVIIGVVVAVVVVVVFVAYIVVSKRKAKPQKFTSLN</sequence>
<dbReference type="PANTHER" id="PTHR11506">
    <property type="entry name" value="LYSOSOME-ASSOCIATED MEMBRANE GLYCOPROTEIN"/>
    <property type="match status" value="1"/>
</dbReference>
<feature type="domain" description="Lysosome-associated membrane glycoprotein 2-like luminal" evidence="11">
    <location>
        <begin position="249"/>
        <end position="399"/>
    </location>
</feature>
<evidence type="ECO:0000256" key="9">
    <source>
        <dbReference type="SAM" id="Phobius"/>
    </source>
</evidence>
<keyword evidence="8" id="KW-0458">Lysosome</keyword>
<evidence type="ECO:0000256" key="7">
    <source>
        <dbReference type="ARBA" id="ARBA00023180"/>
    </source>
</evidence>
<gene>
    <name evidence="12" type="primary">LAMP1</name>
    <name evidence="12" type="ORF">BLAG_LOCUS8402</name>
</gene>
<feature type="transmembrane region" description="Helical" evidence="9">
    <location>
        <begin position="673"/>
        <end position="695"/>
    </location>
</feature>
<comment type="caution">
    <text evidence="8">Lacks conserved residue(s) required for the propagation of feature annotation.</text>
</comment>
<feature type="signal peptide" evidence="10">
    <location>
        <begin position="1"/>
        <end position="22"/>
    </location>
</feature>
<comment type="subcellular location">
    <subcellularLocation>
        <location evidence="1">Endosome membrane</location>
        <topology evidence="1">Single-pass type I membrane protein</topology>
    </subcellularLocation>
    <subcellularLocation>
        <location evidence="8">Lysosome membrane</location>
        <topology evidence="8">Single-pass type I membrane protein</topology>
    </subcellularLocation>
</comment>
<accession>A0A8K0EAU9</accession>
<evidence type="ECO:0000256" key="6">
    <source>
        <dbReference type="ARBA" id="ARBA00023136"/>
    </source>
</evidence>
<comment type="similarity">
    <text evidence="8">Belongs to the LAMP family.</text>
</comment>
<evidence type="ECO:0000256" key="4">
    <source>
        <dbReference type="ARBA" id="ARBA00022753"/>
    </source>
</evidence>
<feature type="domain" description="Lysosome-associated membrane glycoprotein 2-like luminal" evidence="11">
    <location>
        <begin position="50"/>
        <end position="213"/>
    </location>
</feature>
<dbReference type="PRINTS" id="PR00336">
    <property type="entry name" value="LYSASSOCTDMP"/>
</dbReference>
<keyword evidence="7" id="KW-0325">Glycoprotein</keyword>
<evidence type="ECO:0000313" key="13">
    <source>
        <dbReference type="Proteomes" id="UP000838412"/>
    </source>
</evidence>
<proteinExistence type="inferred from homology"/>
<dbReference type="PROSITE" id="PS51407">
    <property type="entry name" value="LAMP_3"/>
    <property type="match status" value="1"/>
</dbReference>
<dbReference type="PANTHER" id="PTHR11506:SF41">
    <property type="entry name" value="LYSOSOME-ASSOCIATED MEMBRANE GLYCOPROTEIN 1-LIKE"/>
    <property type="match status" value="1"/>
</dbReference>
<protein>
    <submittedName>
        <fullName evidence="12">LAMP1 protein</fullName>
    </submittedName>
</protein>
<evidence type="ECO:0000256" key="10">
    <source>
        <dbReference type="SAM" id="SignalP"/>
    </source>
</evidence>
<keyword evidence="13" id="KW-1185">Reference proteome</keyword>
<feature type="disulfide bond" evidence="8">
    <location>
        <begin position="627"/>
        <end position="664"/>
    </location>
</feature>
<dbReference type="FunFam" id="2.40.160.110:FF:000008">
    <property type="entry name" value="Uncharacterized protein"/>
    <property type="match status" value="3"/>
</dbReference>
<dbReference type="AlphaFoldDB" id="A0A8K0EAU9"/>
<dbReference type="InterPro" id="IPR002000">
    <property type="entry name" value="Lysosome-assoc_membr_glycop"/>
</dbReference>
<dbReference type="OrthoDB" id="10037042at2759"/>
<feature type="chain" id="PRO_5035460051" evidence="10">
    <location>
        <begin position="23"/>
        <end position="709"/>
    </location>
</feature>
<organism evidence="12 13">
    <name type="scientific">Branchiostoma lanceolatum</name>
    <name type="common">Common lancelet</name>
    <name type="synonym">Amphioxus lanceolatum</name>
    <dbReference type="NCBI Taxonomy" id="7740"/>
    <lineage>
        <taxon>Eukaryota</taxon>
        <taxon>Metazoa</taxon>
        <taxon>Chordata</taxon>
        <taxon>Cephalochordata</taxon>
        <taxon>Leptocardii</taxon>
        <taxon>Amphioxiformes</taxon>
        <taxon>Branchiostomatidae</taxon>
        <taxon>Branchiostoma</taxon>
    </lineage>
</organism>
<feature type="domain" description="Lysosome-associated membrane glycoprotein 2-like luminal" evidence="11">
    <location>
        <begin position="495"/>
        <end position="654"/>
    </location>
</feature>
<dbReference type="EMBL" id="OV696700">
    <property type="protein sequence ID" value="CAH1246353.1"/>
    <property type="molecule type" value="Genomic_DNA"/>
</dbReference>